<evidence type="ECO:0000313" key="4">
    <source>
        <dbReference type="EMBL" id="AMB59411.1"/>
    </source>
</evidence>
<dbReference type="OrthoDB" id="5115878at2"/>
<feature type="transmembrane region" description="Helical" evidence="2">
    <location>
        <begin position="178"/>
        <end position="200"/>
    </location>
</feature>
<dbReference type="EMBL" id="CP014145">
    <property type="protein sequence ID" value="AMB59411.1"/>
    <property type="molecule type" value="Genomic_DNA"/>
</dbReference>
<evidence type="ECO:0000313" key="5">
    <source>
        <dbReference type="Proteomes" id="UP000058305"/>
    </source>
</evidence>
<dbReference type="InterPro" id="IPR043128">
    <property type="entry name" value="Rev_trsase/Diguanyl_cyclase"/>
</dbReference>
<dbReference type="Proteomes" id="UP000058305">
    <property type="component" value="Chromosome"/>
</dbReference>
<keyword evidence="2" id="KW-0812">Transmembrane</keyword>
<keyword evidence="2" id="KW-0472">Membrane</keyword>
<evidence type="ECO:0000256" key="1">
    <source>
        <dbReference type="SAM" id="MobiDB-lite"/>
    </source>
</evidence>
<reference evidence="5" key="2">
    <citation type="submission" date="2016-01" db="EMBL/GenBank/DDBJ databases">
        <title>First complete genome sequence of a species in the genus Microterricola, an extremophilic cold active enzyme producing strain ERGS5:02 isolated from Sikkim Himalaya.</title>
        <authorList>
            <person name="Kumar R."/>
            <person name="Singh D."/>
            <person name="Swarnkar M.K."/>
        </authorList>
    </citation>
    <scope>NUCLEOTIDE SEQUENCE [LARGE SCALE GENOMIC DNA]</scope>
    <source>
        <strain evidence="5">ERGS5:02</strain>
    </source>
</reference>
<keyword evidence="2" id="KW-1133">Transmembrane helix</keyword>
<feature type="transmembrane region" description="Helical" evidence="2">
    <location>
        <begin position="37"/>
        <end position="55"/>
    </location>
</feature>
<accession>A0A0X8E5I9</accession>
<feature type="transmembrane region" description="Helical" evidence="2">
    <location>
        <begin position="116"/>
        <end position="136"/>
    </location>
</feature>
<protein>
    <recommendedName>
        <fullName evidence="3">GGDEF domain-containing protein</fullName>
    </recommendedName>
</protein>
<dbReference type="InterPro" id="IPR000160">
    <property type="entry name" value="GGDEF_dom"/>
</dbReference>
<feature type="transmembrane region" description="Helical" evidence="2">
    <location>
        <begin position="6"/>
        <end position="25"/>
    </location>
</feature>
<proteinExistence type="predicted"/>
<dbReference type="PROSITE" id="PS50887">
    <property type="entry name" value="GGDEF"/>
    <property type="match status" value="1"/>
</dbReference>
<sequence length="402" mass="42516">MIDGWTISLASALIVVVTAALFIGSTIVHKDSSAGRLWAAGYLAGILTTTSFLAWQLSPELWWASAVGNAGFVAGTAFFWLGCRRHNGRRGPYWAAALGSSVVFLAGVVAGPSDDAWAGAQVYFAAIAVFAVLAAVESSRGEMRRARGSRPMLVVFSVEAAFFTGRLIFFTVEGPDTAIFDLFFGSSALALVTMIMSVVLSNSMSLIRFAQGTRAESASRSDRRQIAHTCYTGDDVLTEGAFGRIVRDRLDRSEFHDEQLALLHFDLDDLSEINMAFGPAHANAILAKYTAVVRKFGPPHADIGVAGTGRLVVAAPFASADEALAMAAIVQRGLLEDSEVQLTGLRPTASVGIALTDYTGFDYGRLSRAARQACRQASDAGGNRSVVDTGAGQNAASDTGAR</sequence>
<organism evidence="4 5">
    <name type="scientific">Microterricola viridarii</name>
    <dbReference type="NCBI Taxonomy" id="412690"/>
    <lineage>
        <taxon>Bacteria</taxon>
        <taxon>Bacillati</taxon>
        <taxon>Actinomycetota</taxon>
        <taxon>Actinomycetes</taxon>
        <taxon>Micrococcales</taxon>
        <taxon>Microbacteriaceae</taxon>
        <taxon>Microterricola</taxon>
    </lineage>
</organism>
<dbReference type="Gene3D" id="3.30.70.270">
    <property type="match status" value="1"/>
</dbReference>
<dbReference type="RefSeq" id="WP_067229169.1">
    <property type="nucleotide sequence ID" value="NZ_CP014145.1"/>
</dbReference>
<name>A0A0X8E5I9_9MICO</name>
<feature type="transmembrane region" description="Helical" evidence="2">
    <location>
        <begin position="61"/>
        <end position="81"/>
    </location>
</feature>
<feature type="transmembrane region" description="Helical" evidence="2">
    <location>
        <begin position="93"/>
        <end position="110"/>
    </location>
</feature>
<dbReference type="SUPFAM" id="SSF55073">
    <property type="entry name" value="Nucleotide cyclase"/>
    <property type="match status" value="1"/>
</dbReference>
<dbReference type="SMART" id="SM00267">
    <property type="entry name" value="GGDEF"/>
    <property type="match status" value="1"/>
</dbReference>
<dbReference type="InterPro" id="IPR029787">
    <property type="entry name" value="Nucleotide_cyclase"/>
</dbReference>
<feature type="transmembrane region" description="Helical" evidence="2">
    <location>
        <begin position="152"/>
        <end position="172"/>
    </location>
</feature>
<feature type="compositionally biased region" description="Polar residues" evidence="1">
    <location>
        <begin position="391"/>
        <end position="402"/>
    </location>
</feature>
<dbReference type="KEGG" id="mvd:AWU67_11685"/>
<keyword evidence="5" id="KW-1185">Reference proteome</keyword>
<gene>
    <name evidence="4" type="ORF">AWU67_11685</name>
</gene>
<feature type="region of interest" description="Disordered" evidence="1">
    <location>
        <begin position="377"/>
        <end position="402"/>
    </location>
</feature>
<dbReference type="AlphaFoldDB" id="A0A0X8E5I9"/>
<reference evidence="4 5" key="1">
    <citation type="journal article" date="2016" name="J. Biotechnol.">
        <title>First complete genome sequence of a species in the genus Microterricola, an extremophilic cold active enzyme producing bacterial strain ERGS5:02 isolated from Sikkim Himalaya.</title>
        <authorList>
            <person name="Himanshu"/>
            <person name="Swarnkar M.K."/>
            <person name="Singh D."/>
            <person name="Kumar R."/>
        </authorList>
    </citation>
    <scope>NUCLEOTIDE SEQUENCE [LARGE SCALE GENOMIC DNA]</scope>
    <source>
        <strain evidence="4 5">ERGS5:02</strain>
    </source>
</reference>
<dbReference type="Pfam" id="PF00990">
    <property type="entry name" value="GGDEF"/>
    <property type="match status" value="1"/>
</dbReference>
<evidence type="ECO:0000259" key="3">
    <source>
        <dbReference type="PROSITE" id="PS50887"/>
    </source>
</evidence>
<evidence type="ECO:0000256" key="2">
    <source>
        <dbReference type="SAM" id="Phobius"/>
    </source>
</evidence>
<feature type="domain" description="GGDEF" evidence="3">
    <location>
        <begin position="258"/>
        <end position="390"/>
    </location>
</feature>